<comment type="caution">
    <text evidence="17">The sequence shown here is derived from an EMBL/GenBank/DDBJ whole genome shotgun (WGS) entry which is preliminary data.</text>
</comment>
<dbReference type="InterPro" id="IPR004358">
    <property type="entry name" value="Sig_transdc_His_kin-like_C"/>
</dbReference>
<protein>
    <recommendedName>
        <fullName evidence="3">histidine kinase</fullName>
        <ecNumber evidence="3">2.7.13.3</ecNumber>
    </recommendedName>
</protein>
<dbReference type="InterPro" id="IPR036890">
    <property type="entry name" value="HATPase_C_sf"/>
</dbReference>
<keyword evidence="5" id="KW-0597">Phosphoprotein</keyword>
<dbReference type="EMBL" id="JACHGK010000020">
    <property type="protein sequence ID" value="MBB6447317.1"/>
    <property type="molecule type" value="Genomic_DNA"/>
</dbReference>
<dbReference type="GO" id="GO:0000155">
    <property type="term" value="F:phosphorelay sensor kinase activity"/>
    <property type="evidence" value="ECO:0007669"/>
    <property type="project" value="InterPro"/>
</dbReference>
<keyword evidence="18" id="KW-1185">Reference proteome</keyword>
<dbReference type="Pfam" id="PF14689">
    <property type="entry name" value="SPOB_a"/>
    <property type="match status" value="1"/>
</dbReference>
<keyword evidence="7 14" id="KW-0812">Transmembrane</keyword>
<dbReference type="InterPro" id="IPR003594">
    <property type="entry name" value="HATPase_dom"/>
</dbReference>
<accession>A0A7X0HWP9</accession>
<keyword evidence="10" id="KW-0067">ATP-binding</keyword>
<dbReference type="InterPro" id="IPR016120">
    <property type="entry name" value="Sig_transdc_His_kin_SpoOB"/>
</dbReference>
<dbReference type="InterPro" id="IPR029151">
    <property type="entry name" value="Sensor-like_sf"/>
</dbReference>
<dbReference type="PANTHER" id="PTHR43547">
    <property type="entry name" value="TWO-COMPONENT HISTIDINE KINASE"/>
    <property type="match status" value="1"/>
</dbReference>
<feature type="transmembrane region" description="Helical" evidence="14">
    <location>
        <begin position="12"/>
        <end position="36"/>
    </location>
</feature>
<feature type="domain" description="Histidine kinase" evidence="15">
    <location>
        <begin position="334"/>
        <end position="529"/>
    </location>
</feature>
<dbReference type="Gene3D" id="3.30.565.10">
    <property type="entry name" value="Histidine kinase-like ATPase, C-terminal domain"/>
    <property type="match status" value="1"/>
</dbReference>
<dbReference type="Pfam" id="PF17203">
    <property type="entry name" value="sCache_3_2"/>
    <property type="match status" value="1"/>
</dbReference>
<dbReference type="RefSeq" id="WP_184529155.1">
    <property type="nucleotide sequence ID" value="NZ_JACHGK010000020.1"/>
</dbReference>
<proteinExistence type="predicted"/>
<feature type="transmembrane region" description="Helical" evidence="14">
    <location>
        <begin position="175"/>
        <end position="194"/>
    </location>
</feature>
<dbReference type="Gene3D" id="1.10.287.130">
    <property type="match status" value="1"/>
</dbReference>
<evidence type="ECO:0000256" key="10">
    <source>
        <dbReference type="ARBA" id="ARBA00022840"/>
    </source>
</evidence>
<dbReference type="PANTHER" id="PTHR43547:SF10">
    <property type="entry name" value="SENSOR HISTIDINE KINASE DCUS"/>
    <property type="match status" value="1"/>
</dbReference>
<dbReference type="Pfam" id="PF02518">
    <property type="entry name" value="HATPase_c"/>
    <property type="match status" value="1"/>
</dbReference>
<evidence type="ECO:0000256" key="11">
    <source>
        <dbReference type="ARBA" id="ARBA00022989"/>
    </source>
</evidence>
<evidence type="ECO:0000256" key="4">
    <source>
        <dbReference type="ARBA" id="ARBA00022475"/>
    </source>
</evidence>
<evidence type="ECO:0000256" key="2">
    <source>
        <dbReference type="ARBA" id="ARBA00004651"/>
    </source>
</evidence>
<keyword evidence="12" id="KW-0902">Two-component regulatory system</keyword>
<reference evidence="17 18" key="1">
    <citation type="submission" date="2020-08" db="EMBL/GenBank/DDBJ databases">
        <title>Genomic Encyclopedia of Type Strains, Phase IV (KMG-IV): sequencing the most valuable type-strain genomes for metagenomic binning, comparative biology and taxonomic classification.</title>
        <authorList>
            <person name="Goeker M."/>
        </authorList>
    </citation>
    <scope>NUCLEOTIDE SEQUENCE [LARGE SCALE GENOMIC DNA]</scope>
    <source>
        <strain evidence="17 18">DSM 5391</strain>
    </source>
</reference>
<evidence type="ECO:0000256" key="3">
    <source>
        <dbReference type="ARBA" id="ARBA00012438"/>
    </source>
</evidence>
<dbReference type="SUPFAM" id="SSF55785">
    <property type="entry name" value="PYP-like sensor domain (PAS domain)"/>
    <property type="match status" value="1"/>
</dbReference>
<dbReference type="EC" id="2.7.13.3" evidence="3"/>
<dbReference type="InterPro" id="IPR035965">
    <property type="entry name" value="PAS-like_dom_sf"/>
</dbReference>
<dbReference type="SUPFAM" id="SSF55874">
    <property type="entry name" value="ATPase domain of HSP90 chaperone/DNA topoisomerase II/histidine kinase"/>
    <property type="match status" value="1"/>
</dbReference>
<dbReference type="CDD" id="cd00130">
    <property type="entry name" value="PAS"/>
    <property type="match status" value="1"/>
</dbReference>
<dbReference type="InterPro" id="IPR039506">
    <property type="entry name" value="SPOB_a"/>
</dbReference>
<evidence type="ECO:0000256" key="8">
    <source>
        <dbReference type="ARBA" id="ARBA00022741"/>
    </source>
</evidence>
<keyword evidence="6 17" id="KW-0808">Transferase</keyword>
<keyword evidence="8" id="KW-0547">Nucleotide-binding</keyword>
<evidence type="ECO:0000256" key="13">
    <source>
        <dbReference type="ARBA" id="ARBA00023136"/>
    </source>
</evidence>
<comment type="catalytic activity">
    <reaction evidence="1">
        <text>ATP + protein L-histidine = ADP + protein N-phospho-L-histidine.</text>
        <dbReference type="EC" id="2.7.13.3"/>
    </reaction>
</comment>
<feature type="domain" description="PAS" evidence="16">
    <location>
        <begin position="218"/>
        <end position="252"/>
    </location>
</feature>
<evidence type="ECO:0000256" key="9">
    <source>
        <dbReference type="ARBA" id="ARBA00022777"/>
    </source>
</evidence>
<dbReference type="InterPro" id="IPR000014">
    <property type="entry name" value="PAS"/>
</dbReference>
<dbReference type="GO" id="GO:0005524">
    <property type="term" value="F:ATP binding"/>
    <property type="evidence" value="ECO:0007669"/>
    <property type="project" value="UniProtKB-KW"/>
</dbReference>
<keyword evidence="4" id="KW-1003">Cell membrane</keyword>
<dbReference type="InterPro" id="IPR033463">
    <property type="entry name" value="sCache_3"/>
</dbReference>
<dbReference type="SMART" id="SM00091">
    <property type="entry name" value="PAS"/>
    <property type="match status" value="1"/>
</dbReference>
<dbReference type="Gene3D" id="3.30.450.20">
    <property type="entry name" value="PAS domain"/>
    <property type="match status" value="2"/>
</dbReference>
<dbReference type="Pfam" id="PF00989">
    <property type="entry name" value="PAS"/>
    <property type="match status" value="1"/>
</dbReference>
<dbReference type="PROSITE" id="PS50109">
    <property type="entry name" value="HIS_KIN"/>
    <property type="match status" value="1"/>
</dbReference>
<comment type="subcellular location">
    <subcellularLocation>
        <location evidence="2">Cell membrane</location>
        <topology evidence="2">Multi-pass membrane protein</topology>
    </subcellularLocation>
</comment>
<dbReference type="Proteomes" id="UP000531594">
    <property type="component" value="Unassembled WGS sequence"/>
</dbReference>
<organism evidence="17 18">
    <name type="scientific">Bacillus benzoevorans</name>
    <dbReference type="NCBI Taxonomy" id="1456"/>
    <lineage>
        <taxon>Bacteria</taxon>
        <taxon>Bacillati</taxon>
        <taxon>Bacillota</taxon>
        <taxon>Bacilli</taxon>
        <taxon>Bacillales</taxon>
        <taxon>Bacillaceae</taxon>
        <taxon>Bacillus</taxon>
    </lineage>
</organism>
<keyword evidence="11 14" id="KW-1133">Transmembrane helix</keyword>
<dbReference type="GO" id="GO:0005886">
    <property type="term" value="C:plasma membrane"/>
    <property type="evidence" value="ECO:0007669"/>
    <property type="project" value="UniProtKB-SubCell"/>
</dbReference>
<evidence type="ECO:0000256" key="1">
    <source>
        <dbReference type="ARBA" id="ARBA00000085"/>
    </source>
</evidence>
<dbReference type="InterPro" id="IPR005467">
    <property type="entry name" value="His_kinase_dom"/>
</dbReference>
<dbReference type="SUPFAM" id="SSF103190">
    <property type="entry name" value="Sensory domain-like"/>
    <property type="match status" value="1"/>
</dbReference>
<name>A0A7X0HWP9_9BACI</name>
<dbReference type="InterPro" id="IPR013767">
    <property type="entry name" value="PAS_fold"/>
</dbReference>
<dbReference type="SMART" id="SM00387">
    <property type="entry name" value="HATPase_c"/>
    <property type="match status" value="1"/>
</dbReference>
<evidence type="ECO:0000259" key="15">
    <source>
        <dbReference type="PROSITE" id="PS50109"/>
    </source>
</evidence>
<evidence type="ECO:0000256" key="12">
    <source>
        <dbReference type="ARBA" id="ARBA00023012"/>
    </source>
</evidence>
<dbReference type="AlphaFoldDB" id="A0A7X0HWP9"/>
<evidence type="ECO:0000256" key="5">
    <source>
        <dbReference type="ARBA" id="ARBA00022553"/>
    </source>
</evidence>
<evidence type="ECO:0000313" key="17">
    <source>
        <dbReference type="EMBL" id="MBB6447317.1"/>
    </source>
</evidence>
<keyword evidence="9 17" id="KW-0418">Kinase</keyword>
<keyword evidence="13 14" id="KW-0472">Membrane</keyword>
<evidence type="ECO:0000256" key="7">
    <source>
        <dbReference type="ARBA" id="ARBA00022692"/>
    </source>
</evidence>
<evidence type="ECO:0000259" key="16">
    <source>
        <dbReference type="PROSITE" id="PS50112"/>
    </source>
</evidence>
<dbReference type="GO" id="GO:0006355">
    <property type="term" value="P:regulation of DNA-templated transcription"/>
    <property type="evidence" value="ECO:0007669"/>
    <property type="project" value="InterPro"/>
</dbReference>
<sequence length="539" mass="60454">MRVRRLPIQWKMTGMIIYIVWFSLLLLGIILIGQFFHEEENRLKEKAMLTARTVAELPNLTMDTKVNPAAVDSLSKTVERMRMINDADYIVVLDMDRIRLTHPNKDLVGTPSSSADEGPAFTEHSYTSKAKGEIGTVIRAFVPIMNADHQQIGVAIAGYKLPGFIDMISSLRSQLFLTAGIALAFSAWGAWLLARHIKRQMFKLEPDEIAQLLVERTETFNAMHEAIIAIDNNGVITIFNRKAKEILGIEEDVIGRRIVDVLPDTHLLEILEIDKPIYNKDLHIRNLAILSNRIPIKVEGKTVGAIAIFQDRTEVNKLAEELTGVKAFVSALRVQNHEHMNKLHTIAGLIQLGNKEAALKYVFDITEEQGELTRFLSEHIKNDSLTGLLLSKVSRGKELGIHVEIDRHSFMKSFPQRMDHHDFVLILGNLIENAFDSFKNQLEKEKEIYISIQQTEKVFAILVEDNGCGIPNDAVQFIFNEGYSSKSSSGRGIGLYMVKQIVEKGNGAIQVDSTVDIGTSFSITFEMGDESDQGSVNRG</sequence>
<dbReference type="PROSITE" id="PS50112">
    <property type="entry name" value="PAS"/>
    <property type="match status" value="1"/>
</dbReference>
<gene>
    <name evidence="17" type="ORF">HNR53_003997</name>
</gene>
<dbReference type="PRINTS" id="PR00344">
    <property type="entry name" value="BCTRLSENSOR"/>
</dbReference>
<dbReference type="NCBIfam" id="TIGR00229">
    <property type="entry name" value="sensory_box"/>
    <property type="match status" value="1"/>
</dbReference>
<dbReference type="SUPFAM" id="SSF55890">
    <property type="entry name" value="Sporulation response regulatory protein Spo0B"/>
    <property type="match status" value="1"/>
</dbReference>
<evidence type="ECO:0000256" key="14">
    <source>
        <dbReference type="SAM" id="Phobius"/>
    </source>
</evidence>
<evidence type="ECO:0000313" key="18">
    <source>
        <dbReference type="Proteomes" id="UP000531594"/>
    </source>
</evidence>
<evidence type="ECO:0000256" key="6">
    <source>
        <dbReference type="ARBA" id="ARBA00022679"/>
    </source>
</evidence>